<dbReference type="Proteomes" id="UP000007648">
    <property type="component" value="Unassembled WGS sequence"/>
</dbReference>
<dbReference type="Ensembl" id="ENSSHAT00000045689.1">
    <property type="protein sequence ID" value="ENSSHAP00000039506.1"/>
    <property type="gene ID" value="ENSSHAG00000030251.1"/>
</dbReference>
<dbReference type="Pfam" id="PF21549">
    <property type="entry name" value="PRDM2_PR"/>
    <property type="match status" value="1"/>
</dbReference>
<feature type="domain" description="Myb/SANT-like DNA-binding" evidence="2">
    <location>
        <begin position="293"/>
        <end position="369"/>
    </location>
</feature>
<feature type="region of interest" description="Disordered" evidence="1">
    <location>
        <begin position="401"/>
        <end position="440"/>
    </location>
</feature>
<accession>A0A7N4PM16</accession>
<reference evidence="4 5" key="1">
    <citation type="journal article" date="2011" name="Proc. Natl. Acad. Sci. U.S.A.">
        <title>Genetic diversity and population structure of the endangered marsupial Sarcophilus harrisii (Tasmanian devil).</title>
        <authorList>
            <person name="Miller W."/>
            <person name="Hayes V.M."/>
            <person name="Ratan A."/>
            <person name="Petersen D.C."/>
            <person name="Wittekindt N.E."/>
            <person name="Miller J."/>
            <person name="Walenz B."/>
            <person name="Knight J."/>
            <person name="Qi J."/>
            <person name="Zhao F."/>
            <person name="Wang Q."/>
            <person name="Bedoya-Reina O.C."/>
            <person name="Katiyar N."/>
            <person name="Tomsho L.P."/>
            <person name="Kasson L.M."/>
            <person name="Hardie R.A."/>
            <person name="Woodbridge P."/>
            <person name="Tindall E.A."/>
            <person name="Bertelsen M.F."/>
            <person name="Dixon D."/>
            <person name="Pyecroft S."/>
            <person name="Helgen K.M."/>
            <person name="Lesk A.M."/>
            <person name="Pringle T.H."/>
            <person name="Patterson N."/>
            <person name="Zhang Y."/>
            <person name="Kreiss A."/>
            <person name="Woods G.M."/>
            <person name="Jones M.E."/>
            <person name="Schuster S.C."/>
        </authorList>
    </citation>
    <scope>NUCLEOTIDE SEQUENCE [LARGE SCALE GENOMIC DNA]</scope>
</reference>
<feature type="compositionally biased region" description="Basic residues" evidence="1">
    <location>
        <begin position="596"/>
        <end position="605"/>
    </location>
</feature>
<gene>
    <name evidence="4" type="primary">PRDM11</name>
</gene>
<sequence length="605" mass="66806">MGGGGGGEGEGSRGLQNRQMDLLSWIREHPLLPEEGQLPALAWMKHLGEPQVGSSWIGSALPHSQVTGLASGSARSCRNRVFPPGFGATRVPGAHGSNRMTENLKACLAHTQASMGEMVTVKTEVCSPRQDQEYGQPCSGRPDPSSMEVEPKKPKGKRELIMTKSFQQVDFWFCESCQEYFVDECPNHGPPVFVSDTPVPMGIPDRAALTIPPGMEVVKEASGQNDVRCMNEVIPKGHIFGPYEGQISTQDKSAGFFSWLIVDKNNHYKSIDGTDETKANWMRNMASMTERKRKPKFSKDELDILVTEVTHNEAVLFGRETMRLSHADRDKIWEGIARKITSVSQVPRSVKDIKHRWDDMKRRTKDKLAIMQKSLSGPGTGSHPPTIILTAHERAIESTLHTSHSVRGLPRADVNGVDSPSTSYDEDEETPGPSHQPPLTSLHRDQEEVAQLARPALFQPLSSSNQSETVGVKPEDVPQPLPQAPPHAHSQSPPLSGFDQHRFHSHAQESEPFQRFCQELVNVHRGMADSMHAIGQAMAELTGWVSQMCQMLSEIRDGVQALQRGPSLAAATGTPLQPEPQQAEPGLEPIPTVRTTRSRKRKHHF</sequence>
<dbReference type="PANTHER" id="PTHR23098">
    <property type="entry name" value="AGAP001331-PA-RELATED"/>
    <property type="match status" value="1"/>
</dbReference>
<keyword evidence="5" id="KW-1185">Reference proteome</keyword>
<evidence type="ECO:0000256" key="1">
    <source>
        <dbReference type="SAM" id="MobiDB-lite"/>
    </source>
</evidence>
<evidence type="ECO:0000259" key="3">
    <source>
        <dbReference type="Pfam" id="PF21549"/>
    </source>
</evidence>
<organism evidence="4 5">
    <name type="scientific">Sarcophilus harrisii</name>
    <name type="common">Tasmanian devil</name>
    <name type="synonym">Sarcophilus laniarius</name>
    <dbReference type="NCBI Taxonomy" id="9305"/>
    <lineage>
        <taxon>Eukaryota</taxon>
        <taxon>Metazoa</taxon>
        <taxon>Chordata</taxon>
        <taxon>Craniata</taxon>
        <taxon>Vertebrata</taxon>
        <taxon>Euteleostomi</taxon>
        <taxon>Mammalia</taxon>
        <taxon>Metatheria</taxon>
        <taxon>Dasyuromorphia</taxon>
        <taxon>Dasyuridae</taxon>
        <taxon>Sarcophilus</taxon>
    </lineage>
</organism>
<feature type="region of interest" description="Disordered" evidence="1">
    <location>
        <begin position="130"/>
        <end position="155"/>
    </location>
</feature>
<dbReference type="Gene3D" id="2.170.270.10">
    <property type="entry name" value="SET domain"/>
    <property type="match status" value="1"/>
</dbReference>
<dbReference type="Pfam" id="PF13873">
    <property type="entry name" value="Myb_DNA-bind_5"/>
    <property type="match status" value="1"/>
</dbReference>
<feature type="domain" description="SET" evidence="3">
    <location>
        <begin position="219"/>
        <end position="287"/>
    </location>
</feature>
<dbReference type="GeneTree" id="ENSGT00940000159837"/>
<dbReference type="InterPro" id="IPR001214">
    <property type="entry name" value="SET_dom"/>
</dbReference>
<evidence type="ECO:0000313" key="4">
    <source>
        <dbReference type="Ensembl" id="ENSSHAP00000039506.1"/>
    </source>
</evidence>
<feature type="region of interest" description="Disordered" evidence="1">
    <location>
        <begin position="569"/>
        <end position="605"/>
    </location>
</feature>
<reference evidence="4" key="2">
    <citation type="submission" date="2025-08" db="UniProtKB">
        <authorList>
            <consortium name="Ensembl"/>
        </authorList>
    </citation>
    <scope>IDENTIFICATION</scope>
</reference>
<feature type="region of interest" description="Disordered" evidence="1">
    <location>
        <begin position="457"/>
        <end position="500"/>
    </location>
</feature>
<evidence type="ECO:0000259" key="2">
    <source>
        <dbReference type="Pfam" id="PF13873"/>
    </source>
</evidence>
<reference evidence="4" key="3">
    <citation type="submission" date="2025-09" db="UniProtKB">
        <authorList>
            <consortium name="Ensembl"/>
        </authorList>
    </citation>
    <scope>IDENTIFICATION</scope>
</reference>
<proteinExistence type="predicted"/>
<dbReference type="InterPro" id="IPR046341">
    <property type="entry name" value="SET_dom_sf"/>
</dbReference>
<feature type="compositionally biased region" description="Polar residues" evidence="1">
    <location>
        <begin position="460"/>
        <end position="469"/>
    </location>
</feature>
<dbReference type="InterPro" id="IPR028002">
    <property type="entry name" value="Myb_DNA-bind_5"/>
</dbReference>
<dbReference type="PANTHER" id="PTHR23098:SF16">
    <property type="entry name" value="REGULATORY PROTEIN ZESTE"/>
    <property type="match status" value="1"/>
</dbReference>
<name>A0A7N4PM16_SARHA</name>
<dbReference type="GO" id="GO:0005634">
    <property type="term" value="C:nucleus"/>
    <property type="evidence" value="ECO:0007669"/>
    <property type="project" value="TreeGrafter"/>
</dbReference>
<evidence type="ECO:0000313" key="5">
    <source>
        <dbReference type="Proteomes" id="UP000007648"/>
    </source>
</evidence>
<protein>
    <submittedName>
        <fullName evidence="4">PR/SET domain 11</fullName>
    </submittedName>
</protein>
<dbReference type="AlphaFoldDB" id="A0A7N4PM16"/>